<evidence type="ECO:0008006" key="4">
    <source>
        <dbReference type="Google" id="ProtNLM"/>
    </source>
</evidence>
<keyword evidence="1" id="KW-0732">Signal</keyword>
<dbReference type="EMBL" id="PRDL01000001">
    <property type="protein sequence ID" value="MBE8716988.1"/>
    <property type="molecule type" value="Genomic_DNA"/>
</dbReference>
<accession>A0A928V375</accession>
<evidence type="ECO:0000256" key="1">
    <source>
        <dbReference type="SAM" id="SignalP"/>
    </source>
</evidence>
<dbReference type="RefSeq" id="WP_193908478.1">
    <property type="nucleotide sequence ID" value="NZ_PRDL01000001.1"/>
</dbReference>
<feature type="signal peptide" evidence="1">
    <location>
        <begin position="1"/>
        <end position="34"/>
    </location>
</feature>
<sequence>MFSLATGNKALFLSRSRLLVAALLLGLFSALCQAEPDDDLAYNLRYTVELQPEKNRAWVVIRIDRSHLLRAMNFDARPEMYSNFKANGKFEIRDGRAYWELPEEDARLTFYTKITRERDPGRYDARMTDDWAIFRGDNIIPAAQTSEVPGAHAIATLRFQLPDDWSVETGWPRKRGNTFRIDNPERLYDRPVGWMIAGKLGTRRTQVGNTSVAVSAPVGEKLRRMDALTFLTFVWPQVQKAFGQSPDKLLIVGAGDPMWRGGLSASNSLFLHADRPLVSENGTSPLVHEIVHMVTRISGEKSKDHSEDWLAEGIAEFYSFELIFRAGAMTPDRRDQIIKRLKKWSADVDLLRQPRSHGPITAGAVVLLDELDKEIRSKTSDKANIDDLVRLLIPIRKVSFEEFVKAAETVAGGKLKTLDTPLLRLPQ</sequence>
<proteinExistence type="predicted"/>
<organism evidence="2 3">
    <name type="scientific">Cellvibrio polysaccharolyticus</name>
    <dbReference type="NCBI Taxonomy" id="2082724"/>
    <lineage>
        <taxon>Bacteria</taxon>
        <taxon>Pseudomonadati</taxon>
        <taxon>Pseudomonadota</taxon>
        <taxon>Gammaproteobacteria</taxon>
        <taxon>Cellvibrionales</taxon>
        <taxon>Cellvibrionaceae</taxon>
        <taxon>Cellvibrio</taxon>
    </lineage>
</organism>
<evidence type="ECO:0000313" key="3">
    <source>
        <dbReference type="Proteomes" id="UP000652567"/>
    </source>
</evidence>
<evidence type="ECO:0000313" key="2">
    <source>
        <dbReference type="EMBL" id="MBE8716988.1"/>
    </source>
</evidence>
<reference evidence="2" key="1">
    <citation type="submission" date="2018-07" db="EMBL/GenBank/DDBJ databases">
        <title>Genome assembly of strain Ka43.</title>
        <authorList>
            <person name="Kukolya J."/>
            <person name="Nagy I."/>
            <person name="Horvath B."/>
            <person name="Toth A."/>
        </authorList>
    </citation>
    <scope>NUCLEOTIDE SEQUENCE</scope>
    <source>
        <strain evidence="2">KB43</strain>
    </source>
</reference>
<dbReference type="Proteomes" id="UP000652567">
    <property type="component" value="Unassembled WGS sequence"/>
</dbReference>
<name>A0A928V375_9GAMM</name>
<gene>
    <name evidence="2" type="ORF">C4F51_07255</name>
</gene>
<comment type="caution">
    <text evidence="2">The sequence shown here is derived from an EMBL/GenBank/DDBJ whole genome shotgun (WGS) entry which is preliminary data.</text>
</comment>
<feature type="chain" id="PRO_5036884497" description="M61 glycyl aminopeptidase" evidence="1">
    <location>
        <begin position="35"/>
        <end position="427"/>
    </location>
</feature>
<dbReference type="AlphaFoldDB" id="A0A928V375"/>
<protein>
    <recommendedName>
        <fullName evidence="4">M61 glycyl aminopeptidase</fullName>
    </recommendedName>
</protein>
<keyword evidence="3" id="KW-1185">Reference proteome</keyword>